<protein>
    <recommendedName>
        <fullName evidence="2">Peptidase C39-like domain-containing protein</fullName>
    </recommendedName>
</protein>
<feature type="signal peptide" evidence="1">
    <location>
        <begin position="1"/>
        <end position="18"/>
    </location>
</feature>
<organism evidence="3 4">
    <name type="scientific">Acetobacterium wieringae</name>
    <dbReference type="NCBI Taxonomy" id="52694"/>
    <lineage>
        <taxon>Bacteria</taxon>
        <taxon>Bacillati</taxon>
        <taxon>Bacillota</taxon>
        <taxon>Clostridia</taxon>
        <taxon>Eubacteriales</taxon>
        <taxon>Eubacteriaceae</taxon>
        <taxon>Acetobacterium</taxon>
    </lineage>
</organism>
<evidence type="ECO:0000259" key="2">
    <source>
        <dbReference type="Pfam" id="PF13529"/>
    </source>
</evidence>
<comment type="caution">
    <text evidence="3">The sequence shown here is derived from an EMBL/GenBank/DDBJ whole genome shotgun (WGS) entry which is preliminary data.</text>
</comment>
<proteinExistence type="predicted"/>
<keyword evidence="1" id="KW-0732">Signal</keyword>
<dbReference type="EMBL" id="VSLA01000026">
    <property type="protein sequence ID" value="TYC84178.1"/>
    <property type="molecule type" value="Genomic_DNA"/>
</dbReference>
<dbReference type="InterPro" id="IPR038765">
    <property type="entry name" value="Papain-like_cys_pep_sf"/>
</dbReference>
<evidence type="ECO:0000313" key="4">
    <source>
        <dbReference type="Proteomes" id="UP000322619"/>
    </source>
</evidence>
<feature type="domain" description="Peptidase C39-like" evidence="2">
    <location>
        <begin position="47"/>
        <end position="183"/>
    </location>
</feature>
<dbReference type="InterPro" id="IPR039564">
    <property type="entry name" value="Peptidase_C39-like"/>
</dbReference>
<dbReference type="AlphaFoldDB" id="A0A5D0WKL7"/>
<dbReference type="Pfam" id="PF13529">
    <property type="entry name" value="Peptidase_C39_2"/>
    <property type="match status" value="1"/>
</dbReference>
<sequence length="231" mass="25995">MKKKLAVLLVLCMVVTLAACSSQTKEKSANEKSDIYVGYTTDADQFIDVPNLRQYGDYTCGTTCVQMLMNYLYPQIGDKNLSTYEHDLGTTPENGTTPQQIYNYFKSQGVNVEKKENISIEELVSLIDAGDPVMMCIQAWSDKYNTTDPNASDHAYLADGHWVICVGYQKTNDGYQFYFNDPACVGYCLMSQSDLENRWIDMDESGTIYTRFGLVIKGASEFNNSGVFYLN</sequence>
<accession>A0A5D0WKL7</accession>
<dbReference type="PANTHER" id="PTHR37806">
    <property type="entry name" value="LMO0724 PROTEIN"/>
    <property type="match status" value="1"/>
</dbReference>
<dbReference type="RefSeq" id="WP_148638094.1">
    <property type="nucleotide sequence ID" value="NZ_VSLA01000026.1"/>
</dbReference>
<gene>
    <name evidence="3" type="ORF">FXB42_12645</name>
</gene>
<reference evidence="3 4" key="1">
    <citation type="submission" date="2019-08" db="EMBL/GenBank/DDBJ databases">
        <title>Isolation and enrichment of carboxydotrophic bacteria from anaerobic sludge for the production of bio-based chemicals from syngas.</title>
        <authorList>
            <person name="Antares A.L."/>
            <person name="Moreira J."/>
            <person name="Diender M."/>
            <person name="Parshina S.N."/>
            <person name="Stams A.J.M."/>
            <person name="Alves M."/>
            <person name="Alves J.I."/>
            <person name="Sousa D.Z."/>
        </authorList>
    </citation>
    <scope>NUCLEOTIDE SEQUENCE [LARGE SCALE GENOMIC DNA]</scope>
    <source>
        <strain evidence="3 4">JM</strain>
    </source>
</reference>
<dbReference type="Proteomes" id="UP000322619">
    <property type="component" value="Unassembled WGS sequence"/>
</dbReference>
<feature type="chain" id="PRO_5039422757" description="Peptidase C39-like domain-containing protein" evidence="1">
    <location>
        <begin position="19"/>
        <end position="231"/>
    </location>
</feature>
<dbReference type="PROSITE" id="PS51257">
    <property type="entry name" value="PROKAR_LIPOPROTEIN"/>
    <property type="match status" value="1"/>
</dbReference>
<evidence type="ECO:0000256" key="1">
    <source>
        <dbReference type="SAM" id="SignalP"/>
    </source>
</evidence>
<name>A0A5D0WKL7_9FIRM</name>
<dbReference type="SUPFAM" id="SSF54001">
    <property type="entry name" value="Cysteine proteinases"/>
    <property type="match status" value="1"/>
</dbReference>
<dbReference type="Gene3D" id="3.90.70.10">
    <property type="entry name" value="Cysteine proteinases"/>
    <property type="match status" value="1"/>
</dbReference>
<dbReference type="PANTHER" id="PTHR37806:SF1">
    <property type="entry name" value="PEPTIDASE C39-LIKE DOMAIN-CONTAINING PROTEIN"/>
    <property type="match status" value="1"/>
</dbReference>
<evidence type="ECO:0000313" key="3">
    <source>
        <dbReference type="EMBL" id="TYC84178.1"/>
    </source>
</evidence>